<proteinExistence type="predicted"/>
<name>A0AAV9P220_9PEZI</name>
<sequence>MNRNTLNLSDTVSFGHDLKTAEADAQLFASHRAEKLGVRVSEVLDGHISGLDNRTLGRCWEILVRERAEGPADMDDKEFDPWVAGRKVVGREVIWVDSVREMGYVGDTALCTTSVIL</sequence>
<keyword evidence="2" id="KW-1185">Reference proteome</keyword>
<reference evidence="1 2" key="1">
    <citation type="submission" date="2023-08" db="EMBL/GenBank/DDBJ databases">
        <title>Black Yeasts Isolated from many extreme environments.</title>
        <authorList>
            <person name="Coleine C."/>
            <person name="Stajich J.E."/>
            <person name="Selbmann L."/>
        </authorList>
    </citation>
    <scope>NUCLEOTIDE SEQUENCE [LARGE SCALE GENOMIC DNA]</scope>
    <source>
        <strain evidence="1 2">CCFEE 5935</strain>
    </source>
</reference>
<dbReference type="AlphaFoldDB" id="A0AAV9P220"/>
<evidence type="ECO:0000313" key="2">
    <source>
        <dbReference type="Proteomes" id="UP001337655"/>
    </source>
</evidence>
<organism evidence="1 2">
    <name type="scientific">Saxophila tyrrhenica</name>
    <dbReference type="NCBI Taxonomy" id="1690608"/>
    <lineage>
        <taxon>Eukaryota</taxon>
        <taxon>Fungi</taxon>
        <taxon>Dikarya</taxon>
        <taxon>Ascomycota</taxon>
        <taxon>Pezizomycotina</taxon>
        <taxon>Dothideomycetes</taxon>
        <taxon>Dothideomycetidae</taxon>
        <taxon>Mycosphaerellales</taxon>
        <taxon>Extremaceae</taxon>
        <taxon>Saxophila</taxon>
    </lineage>
</organism>
<comment type="caution">
    <text evidence="1">The sequence shown here is derived from an EMBL/GenBank/DDBJ whole genome shotgun (WGS) entry which is preliminary data.</text>
</comment>
<dbReference type="GeneID" id="89930617"/>
<dbReference type="RefSeq" id="XP_064655330.1">
    <property type="nucleotide sequence ID" value="XM_064806513.1"/>
</dbReference>
<evidence type="ECO:0000313" key="1">
    <source>
        <dbReference type="EMBL" id="KAK5165187.1"/>
    </source>
</evidence>
<dbReference type="EMBL" id="JAVRRT010000017">
    <property type="protein sequence ID" value="KAK5165187.1"/>
    <property type="molecule type" value="Genomic_DNA"/>
</dbReference>
<gene>
    <name evidence="1" type="ORF">LTR77_009285</name>
</gene>
<protein>
    <submittedName>
        <fullName evidence="1">Uncharacterized protein</fullName>
    </submittedName>
</protein>
<accession>A0AAV9P220</accession>
<dbReference type="Proteomes" id="UP001337655">
    <property type="component" value="Unassembled WGS sequence"/>
</dbReference>